<dbReference type="SUPFAM" id="SSF53474">
    <property type="entry name" value="alpha/beta-Hydrolases"/>
    <property type="match status" value="1"/>
</dbReference>
<sequence>MVVVNVTEGSLEGELLDNVIGGRYYSFKGIPYAAPPVGDLRFKPPQPPKPWTGVKNAREHGPICHQWDMLLKTMKPGSEDCLYLNVYTKQLQPSKPLPVMVWIHGGAFASGSGNTDQYGPDFLVDKDVVIVTINYRLEVLGFLCLDMEEAAGNAGMKDQVAALRWVKKNINKFGGDPDNITIFGESAGSASVSFHLVSPMSKGLFKRAILQSGVSNASWATVQEHKEKARALARQLGKENTDDDRELLEFFKSQPIDVLVNTKPKITFFENESPWVQLHYSIVSETQFGENETFFTGKGTDVLSNGIHEGVEIMIGHTADEALMFLNYNSPLEEIVNKVNNYLESLVPSSLKWHVPISKQLEIARKFKDYYYGKSRVTVENLGPLVRFLSMDMFNYPIFQLARACAGNKSKVFYYQFHYYTERNAFGVLMNTQGILPGKNAVIHAEDLFYLFNFNMLNIPFDNSKTAIDTVTKLWTNFAKYGNPTPDDSLGAKWAPFTIEKQEYLEINDKLVLKTFPDNEENKFWDNNVSIYQQLLAC</sequence>
<keyword evidence="5" id="KW-0325">Glycoprotein</keyword>
<comment type="similarity">
    <text evidence="1 6">Belongs to the type-B carboxylesterase/lipase family.</text>
</comment>
<evidence type="ECO:0000256" key="2">
    <source>
        <dbReference type="ARBA" id="ARBA00022487"/>
    </source>
</evidence>
<accession>A0A8S4G4I2</accession>
<dbReference type="Proteomes" id="UP000653454">
    <property type="component" value="Unassembled WGS sequence"/>
</dbReference>
<dbReference type="Gene3D" id="3.40.50.1820">
    <property type="entry name" value="alpha/beta hydrolase"/>
    <property type="match status" value="1"/>
</dbReference>
<organism evidence="8 9">
    <name type="scientific">Plutella xylostella</name>
    <name type="common">Diamondback moth</name>
    <name type="synonym">Plutella maculipennis</name>
    <dbReference type="NCBI Taxonomy" id="51655"/>
    <lineage>
        <taxon>Eukaryota</taxon>
        <taxon>Metazoa</taxon>
        <taxon>Ecdysozoa</taxon>
        <taxon>Arthropoda</taxon>
        <taxon>Hexapoda</taxon>
        <taxon>Insecta</taxon>
        <taxon>Pterygota</taxon>
        <taxon>Neoptera</taxon>
        <taxon>Endopterygota</taxon>
        <taxon>Lepidoptera</taxon>
        <taxon>Glossata</taxon>
        <taxon>Ditrysia</taxon>
        <taxon>Yponomeutoidea</taxon>
        <taxon>Plutellidae</taxon>
        <taxon>Plutella</taxon>
    </lineage>
</organism>
<proteinExistence type="inferred from homology"/>
<dbReference type="PROSITE" id="PS00122">
    <property type="entry name" value="CARBOXYLESTERASE_B_1"/>
    <property type="match status" value="1"/>
</dbReference>
<evidence type="ECO:0000256" key="4">
    <source>
        <dbReference type="ARBA" id="ARBA00023157"/>
    </source>
</evidence>
<dbReference type="PANTHER" id="PTHR43142:SF1">
    <property type="entry name" value="CARBOXYLIC ESTER HYDROLASE"/>
    <property type="match status" value="1"/>
</dbReference>
<gene>
    <name evidence="8" type="ORF">PLXY2_LOCUS13654</name>
</gene>
<keyword evidence="9" id="KW-1185">Reference proteome</keyword>
<keyword evidence="3 6" id="KW-0378">Hydrolase</keyword>
<reference evidence="8" key="1">
    <citation type="submission" date="2020-11" db="EMBL/GenBank/DDBJ databases">
        <authorList>
            <person name="Whiteford S."/>
        </authorList>
    </citation>
    <scope>NUCLEOTIDE SEQUENCE</scope>
</reference>
<feature type="domain" description="Carboxylesterase type B" evidence="7">
    <location>
        <begin position="3"/>
        <end position="525"/>
    </location>
</feature>
<evidence type="ECO:0000313" key="8">
    <source>
        <dbReference type="EMBL" id="CAG9135386.1"/>
    </source>
</evidence>
<dbReference type="AlphaFoldDB" id="A0A8S4G4I2"/>
<protein>
    <recommendedName>
        <fullName evidence="6">Carboxylic ester hydrolase</fullName>
        <ecNumber evidence="6">3.1.1.-</ecNumber>
    </recommendedName>
</protein>
<evidence type="ECO:0000256" key="6">
    <source>
        <dbReference type="RuleBase" id="RU361235"/>
    </source>
</evidence>
<dbReference type="InterPro" id="IPR002018">
    <property type="entry name" value="CarbesteraseB"/>
</dbReference>
<keyword evidence="4" id="KW-1015">Disulfide bond</keyword>
<evidence type="ECO:0000256" key="3">
    <source>
        <dbReference type="ARBA" id="ARBA00022801"/>
    </source>
</evidence>
<evidence type="ECO:0000313" key="9">
    <source>
        <dbReference type="Proteomes" id="UP000653454"/>
    </source>
</evidence>
<dbReference type="PANTHER" id="PTHR43142">
    <property type="entry name" value="CARBOXYLIC ESTER HYDROLASE"/>
    <property type="match status" value="1"/>
</dbReference>
<dbReference type="GO" id="GO:0052689">
    <property type="term" value="F:carboxylic ester hydrolase activity"/>
    <property type="evidence" value="ECO:0007669"/>
    <property type="project" value="UniProtKB-KW"/>
</dbReference>
<dbReference type="InterPro" id="IPR029058">
    <property type="entry name" value="AB_hydrolase_fold"/>
</dbReference>
<comment type="caution">
    <text evidence="8">The sequence shown here is derived from an EMBL/GenBank/DDBJ whole genome shotgun (WGS) entry which is preliminary data.</text>
</comment>
<keyword evidence="2" id="KW-0719">Serine esterase</keyword>
<evidence type="ECO:0000259" key="7">
    <source>
        <dbReference type="Pfam" id="PF00135"/>
    </source>
</evidence>
<dbReference type="InterPro" id="IPR019826">
    <property type="entry name" value="Carboxylesterase_B_AS"/>
</dbReference>
<dbReference type="EC" id="3.1.1.-" evidence="6"/>
<dbReference type="EMBL" id="CAJHNJ030000102">
    <property type="protein sequence ID" value="CAG9135386.1"/>
    <property type="molecule type" value="Genomic_DNA"/>
</dbReference>
<evidence type="ECO:0000256" key="5">
    <source>
        <dbReference type="ARBA" id="ARBA00023180"/>
    </source>
</evidence>
<dbReference type="Pfam" id="PF00135">
    <property type="entry name" value="COesterase"/>
    <property type="match status" value="1"/>
</dbReference>
<name>A0A8S4G4I2_PLUXY</name>
<evidence type="ECO:0000256" key="1">
    <source>
        <dbReference type="ARBA" id="ARBA00005964"/>
    </source>
</evidence>